<dbReference type="EMBL" id="NSLI01000004">
    <property type="protein sequence ID" value="PAX06950.1"/>
    <property type="molecule type" value="Genomic_DNA"/>
</dbReference>
<organism evidence="9 10">
    <name type="scientific">Sphingomonas lenta</name>
    <dbReference type="NCBI Taxonomy" id="1141887"/>
    <lineage>
        <taxon>Bacteria</taxon>
        <taxon>Pseudomonadati</taxon>
        <taxon>Pseudomonadota</taxon>
        <taxon>Alphaproteobacteria</taxon>
        <taxon>Sphingomonadales</taxon>
        <taxon>Sphingomonadaceae</taxon>
        <taxon>Sphingomonas</taxon>
    </lineage>
</organism>
<comment type="catalytic activity">
    <reaction evidence="1">
        <text>Random hydrolysis of (1-&gt;4)-beta-D-mannosidic linkages in mannans, galactomannans and glucomannans.</text>
        <dbReference type="EC" id="3.2.1.78"/>
    </reaction>
</comment>
<dbReference type="Proteomes" id="UP000218151">
    <property type="component" value="Unassembled WGS sequence"/>
</dbReference>
<dbReference type="PANTHER" id="PTHR31451">
    <property type="match status" value="1"/>
</dbReference>
<dbReference type="EC" id="3.2.1.78" evidence="3"/>
<comment type="caution">
    <text evidence="9">The sequence shown here is derived from an EMBL/GenBank/DDBJ whole genome shotgun (WGS) entry which is preliminary data.</text>
</comment>
<dbReference type="Pfam" id="PF26410">
    <property type="entry name" value="GH5_mannosidase"/>
    <property type="match status" value="1"/>
</dbReference>
<evidence type="ECO:0000256" key="5">
    <source>
        <dbReference type="ARBA" id="ARBA00022729"/>
    </source>
</evidence>
<dbReference type="Gene3D" id="2.60.40.10">
    <property type="entry name" value="Immunoglobulins"/>
    <property type="match status" value="1"/>
</dbReference>
<dbReference type="InterPro" id="IPR013783">
    <property type="entry name" value="Ig-like_fold"/>
</dbReference>
<evidence type="ECO:0000256" key="6">
    <source>
        <dbReference type="ARBA" id="ARBA00022801"/>
    </source>
</evidence>
<dbReference type="InterPro" id="IPR045053">
    <property type="entry name" value="MAN-like"/>
</dbReference>
<dbReference type="SUPFAM" id="SSF51445">
    <property type="entry name" value="(Trans)glycosidases"/>
    <property type="match status" value="1"/>
</dbReference>
<reference evidence="10" key="1">
    <citation type="submission" date="2017-09" db="EMBL/GenBank/DDBJ databases">
        <authorList>
            <person name="Feng G."/>
            <person name="Zhu H."/>
        </authorList>
    </citation>
    <scope>NUCLEOTIDE SEQUENCE [LARGE SCALE GENOMIC DNA]</scope>
    <source>
        <strain evidence="10">1PNM-20</strain>
    </source>
</reference>
<keyword evidence="4" id="KW-0964">Secreted</keyword>
<keyword evidence="5" id="KW-0732">Signal</keyword>
<dbReference type="InterPro" id="IPR017853">
    <property type="entry name" value="GH"/>
</dbReference>
<evidence type="ECO:0000313" key="9">
    <source>
        <dbReference type="EMBL" id="PAX06950.1"/>
    </source>
</evidence>
<gene>
    <name evidence="9" type="ORF">CKY28_12845</name>
</gene>
<feature type="domain" description="Glycoside hydrolase family 5" evidence="8">
    <location>
        <begin position="175"/>
        <end position="276"/>
    </location>
</feature>
<sequence>MDRRTFSVMLAASGAALIGSRAAGFVPSSGRPQPFIRRGPRGDLLRDGRTFRFIGANMPEVTHIRTDWDLEQGDRFRLPTTDEIDWIVEAAAQANFKVIRTWCFPSFLQPENPASTHYFHRNPDGITVTLDEPRFRLFDYFLARCRELGVYAQVPFVFLIGVDQWADAAGDPHPQLLDFVEKVIGRVNTRTGVRYRDDPTIFCWESGNEAKPTARWIAALAAFVKRLDPNHLFMDGRWGASDIYDSYRDPALARNRDIDIVSVHTYERRPKGWTNPRMIGELNRLLRAQGRALDVGEIDPNTSVDELAAILKATIDGGVASASWWSFKGARAKGGYTHWNGKEWGGNDDLKWPGFVSPLEGVKVEKAKLDLLWSAAYAIEGRRRPAALPAPTPAKLLPIRDVGHISWIPGTGEQVADVERSTRPDGGFAVIASAFETFRASTYDLYCDATAEPGQRYYYRIRSRNSGGMARYSNVVGPVAVPARWLVDDLWDLEKTSSHSRACRIESDYDLVPYHADLSVLTSTDGEASVIYGLAGNLSTLRLISNRDTASLFIEASADGRSWSPIRTRRRVHPPFHAEFKGHPRITHEADGLEAKAYTHVRLRFGREDAISRVELSHA</sequence>
<evidence type="ECO:0000259" key="8">
    <source>
        <dbReference type="Pfam" id="PF26410"/>
    </source>
</evidence>
<accession>A0A2A2SCN2</accession>
<dbReference type="GO" id="GO:0005576">
    <property type="term" value="C:extracellular region"/>
    <property type="evidence" value="ECO:0007669"/>
    <property type="project" value="UniProtKB-SubCell"/>
</dbReference>
<keyword evidence="10" id="KW-1185">Reference proteome</keyword>
<protein>
    <recommendedName>
        <fullName evidence="3">mannan endo-1,4-beta-mannosidase</fullName>
        <ecNumber evidence="3">3.2.1.78</ecNumber>
    </recommendedName>
</protein>
<evidence type="ECO:0000256" key="2">
    <source>
        <dbReference type="ARBA" id="ARBA00004613"/>
    </source>
</evidence>
<proteinExistence type="predicted"/>
<dbReference type="AlphaFoldDB" id="A0A2A2SCN2"/>
<evidence type="ECO:0000256" key="3">
    <source>
        <dbReference type="ARBA" id="ARBA00012706"/>
    </source>
</evidence>
<evidence type="ECO:0000313" key="10">
    <source>
        <dbReference type="Proteomes" id="UP000218151"/>
    </source>
</evidence>
<dbReference type="Gene3D" id="3.20.20.80">
    <property type="entry name" value="Glycosidases"/>
    <property type="match status" value="1"/>
</dbReference>
<name>A0A2A2SCN2_9SPHN</name>
<evidence type="ECO:0000256" key="7">
    <source>
        <dbReference type="ARBA" id="ARBA00023295"/>
    </source>
</evidence>
<dbReference type="PANTHER" id="PTHR31451:SF39">
    <property type="entry name" value="MANNAN ENDO-1,4-BETA-MANNOSIDASE 1"/>
    <property type="match status" value="1"/>
</dbReference>
<keyword evidence="7" id="KW-0326">Glycosidase</keyword>
<evidence type="ECO:0000256" key="4">
    <source>
        <dbReference type="ARBA" id="ARBA00022525"/>
    </source>
</evidence>
<dbReference type="GO" id="GO:0016985">
    <property type="term" value="F:mannan endo-1,4-beta-mannosidase activity"/>
    <property type="evidence" value="ECO:0007669"/>
    <property type="project" value="TreeGrafter"/>
</dbReference>
<evidence type="ECO:0000256" key="1">
    <source>
        <dbReference type="ARBA" id="ARBA00001678"/>
    </source>
</evidence>
<comment type="subcellular location">
    <subcellularLocation>
        <location evidence="2">Secreted</location>
    </subcellularLocation>
</comment>
<dbReference type="InterPro" id="IPR001547">
    <property type="entry name" value="Glyco_hydro_5"/>
</dbReference>
<keyword evidence="6" id="KW-0378">Hydrolase</keyword>